<dbReference type="RefSeq" id="WP_179551486.1">
    <property type="nucleotide sequence ID" value="NZ_JACCFI010000001.1"/>
</dbReference>
<dbReference type="Gene3D" id="3.60.60.10">
    <property type="entry name" value="Penicillin V Acylase, Chain A"/>
    <property type="match status" value="1"/>
</dbReference>
<evidence type="ECO:0000259" key="1">
    <source>
        <dbReference type="Pfam" id="PF03417"/>
    </source>
</evidence>
<keyword evidence="3" id="KW-1185">Reference proteome</keyword>
<name>A0A852X060_9MICO</name>
<organism evidence="2 3">
    <name type="scientific">Agromyces hippuratus</name>
    <dbReference type="NCBI Taxonomy" id="286438"/>
    <lineage>
        <taxon>Bacteria</taxon>
        <taxon>Bacillati</taxon>
        <taxon>Actinomycetota</taxon>
        <taxon>Actinomycetes</taxon>
        <taxon>Micrococcales</taxon>
        <taxon>Microbacteriaceae</taxon>
        <taxon>Agromyces</taxon>
    </lineage>
</organism>
<accession>A0A852X060</accession>
<sequence>MTVHENAPLSGLRWVVVTGDRETVFRELGAHFAERIRDIRSRADAQWSALMSRVEQEAVGERMRRIEASTRRLCPVESRELDLLAEGAGVPAFDLWVYNLRGDLGRDGTGCSDVSLATSDALVVGHNEDGAADSADDVCLVTLVVEGDPSMTVVWYPGFLPANSFVATEAGTVWGLDHLPVVDPDANGAGRHFVARHAQRSRSGREAIDRVRSVPCAGGFSFNIGDRETGRALMIENAAGVVVTTDASADAPCLWHTNHLRFVGEPGPGMQPAAGDESLVESRTRGERLSGQLDERRAGRPGAVLDAESVFAALRSDGVLNRSTGLWTFTTTVADLANDRIVVQGRGEPTTMALGAFAAGRVLEAEARA</sequence>
<dbReference type="InterPro" id="IPR047794">
    <property type="entry name" value="C45_proenzyme-like"/>
</dbReference>
<comment type="caution">
    <text evidence="2">The sequence shown here is derived from an EMBL/GenBank/DDBJ whole genome shotgun (WGS) entry which is preliminary data.</text>
</comment>
<dbReference type="EMBL" id="JACCFI010000001">
    <property type="protein sequence ID" value="NYG21553.1"/>
    <property type="molecule type" value="Genomic_DNA"/>
</dbReference>
<feature type="domain" description="Peptidase C45 hydrolase" evidence="1">
    <location>
        <begin position="119"/>
        <end position="266"/>
    </location>
</feature>
<dbReference type="Pfam" id="PF03417">
    <property type="entry name" value="AAT"/>
    <property type="match status" value="1"/>
</dbReference>
<dbReference type="NCBIfam" id="NF040521">
    <property type="entry name" value="C45_proenzyme"/>
    <property type="match status" value="1"/>
</dbReference>
<dbReference type="PANTHER" id="PTHR34180">
    <property type="entry name" value="PEPTIDASE C45"/>
    <property type="match status" value="1"/>
</dbReference>
<reference evidence="2 3" key="1">
    <citation type="submission" date="2020-07" db="EMBL/GenBank/DDBJ databases">
        <title>Sequencing the genomes of 1000 actinobacteria strains.</title>
        <authorList>
            <person name="Klenk H.-P."/>
        </authorList>
    </citation>
    <scope>NUCLEOTIDE SEQUENCE [LARGE SCALE GENOMIC DNA]</scope>
    <source>
        <strain evidence="2 3">DSM 8598</strain>
    </source>
</reference>
<gene>
    <name evidence="2" type="ORF">BJY17_002300</name>
</gene>
<dbReference type="InterPro" id="IPR047801">
    <property type="entry name" value="Peptidase_C45"/>
</dbReference>
<dbReference type="InterPro" id="IPR005079">
    <property type="entry name" value="Peptidase_C45_hydrolase"/>
</dbReference>
<dbReference type="PANTHER" id="PTHR34180:SF1">
    <property type="entry name" value="BETA-ALANYL-DOPAMINE_CARCININE HYDROLASE"/>
    <property type="match status" value="1"/>
</dbReference>
<evidence type="ECO:0000313" key="3">
    <source>
        <dbReference type="Proteomes" id="UP000549066"/>
    </source>
</evidence>
<protein>
    <recommendedName>
        <fullName evidence="1">Peptidase C45 hydrolase domain-containing protein</fullName>
    </recommendedName>
</protein>
<dbReference type="AlphaFoldDB" id="A0A852X060"/>
<proteinExistence type="predicted"/>
<dbReference type="Proteomes" id="UP000549066">
    <property type="component" value="Unassembled WGS sequence"/>
</dbReference>
<evidence type="ECO:0000313" key="2">
    <source>
        <dbReference type="EMBL" id="NYG21553.1"/>
    </source>
</evidence>